<proteinExistence type="predicted"/>
<keyword evidence="2" id="KW-1185">Reference proteome</keyword>
<dbReference type="Proteomes" id="UP000282876">
    <property type="component" value="Unassembled WGS sequence"/>
</dbReference>
<dbReference type="OrthoDB" id="10279619at2759"/>
<evidence type="ECO:0000313" key="2">
    <source>
        <dbReference type="Proteomes" id="UP000282876"/>
    </source>
</evidence>
<gene>
    <name evidence="1" type="ORF">TUBRATIS_12180</name>
</gene>
<dbReference type="AlphaFoldDB" id="A0A437AM54"/>
<organism evidence="1 2">
    <name type="scientific">Tubulinosema ratisbonensis</name>
    <dbReference type="NCBI Taxonomy" id="291195"/>
    <lineage>
        <taxon>Eukaryota</taxon>
        <taxon>Fungi</taxon>
        <taxon>Fungi incertae sedis</taxon>
        <taxon>Microsporidia</taxon>
        <taxon>Tubulinosematoidea</taxon>
        <taxon>Tubulinosematidae</taxon>
        <taxon>Tubulinosema</taxon>
    </lineage>
</organism>
<comment type="caution">
    <text evidence="1">The sequence shown here is derived from an EMBL/GenBank/DDBJ whole genome shotgun (WGS) entry which is preliminary data.</text>
</comment>
<dbReference type="VEuPathDB" id="MicrosporidiaDB:TUBRATIS_12180"/>
<name>A0A437AM54_9MICR</name>
<accession>A0A437AM54</accession>
<protein>
    <submittedName>
        <fullName evidence="1">Uncharacterized protein</fullName>
    </submittedName>
</protein>
<reference evidence="1 2" key="1">
    <citation type="submission" date="2018-10" db="EMBL/GenBank/DDBJ databases">
        <title>Draft genome sequence of the microsporidian Tubulinosema ratisbonensis.</title>
        <authorList>
            <person name="Polonais V."/>
            <person name="Peyretaillade E."/>
            <person name="Niehus S."/>
            <person name="Wawrzyniak I."/>
            <person name="Franchet A."/>
            <person name="Gaspin C."/>
            <person name="Reichstadt M."/>
            <person name="Belser C."/>
            <person name="Labadie K."/>
            <person name="Delbac F."/>
            <person name="Ferrandon D."/>
        </authorList>
    </citation>
    <scope>NUCLEOTIDE SEQUENCE [LARGE SCALE GENOMIC DNA]</scope>
    <source>
        <strain evidence="1 2">Franzen</strain>
    </source>
</reference>
<sequence>MPFIKKYFKKDMSESIKYFLAKEGISITDSLQKYNQNVPLEEMFINKISTLEYYFVLLSELMNYTKKEKRVLREKTNKPTEKKDFLLEENKKSVIHNSDKSVKEGMALYYELIEKVLELLTSKSLRKGYVLLKREMVNDNLIMFISLYELFRYFKSDTFFLCENGYVIYHKKLNLKGEFLNDTVLLVEEKEIKRFLFNFNKL</sequence>
<dbReference type="EMBL" id="RCSS01000258">
    <property type="protein sequence ID" value="RVD92283.1"/>
    <property type="molecule type" value="Genomic_DNA"/>
</dbReference>
<evidence type="ECO:0000313" key="1">
    <source>
        <dbReference type="EMBL" id="RVD92283.1"/>
    </source>
</evidence>